<sequence length="338" mass="36791">MQVLVTGGAGYIGSHMTLVLLQAGHDVVVLDNLANASEESLRRVTELAGKAPVFIEGDIRDRRCLDALFAEHAISDVLHFAGLKAVGESVAEPLRYYENNVAGTLTLCQSMAAAGVFRLVFSSSATVYGDGHPMPIHEQLPTGRPTNPYGTSKLMVENVLQDLARADERWSIALLRYFNPVGAHASGRIGEDPNGTPNNLVPFIAQVAVGRREALAVFGNDYPTPDGTGVRDYIHVMDLVDGHLAAMQVLASRQGVNTWNLGTGRGYSVLEMVQAFERVSGCPVAYRVAERREGDVAECWADPTLAQRELGWQAKRGLEEMLADTWRWQRANPEGYAS</sequence>
<evidence type="ECO:0000256" key="3">
    <source>
        <dbReference type="ARBA" id="ARBA00004947"/>
    </source>
</evidence>
<comment type="similarity">
    <text evidence="4 10">Belongs to the NAD(P)-dependent epimerase/dehydratase family.</text>
</comment>
<keyword evidence="7 10" id="KW-0520">NAD</keyword>
<dbReference type="InterPro" id="IPR036291">
    <property type="entry name" value="NAD(P)-bd_dom_sf"/>
</dbReference>
<evidence type="ECO:0000256" key="7">
    <source>
        <dbReference type="ARBA" id="ARBA00023027"/>
    </source>
</evidence>
<dbReference type="Pfam" id="PF01370">
    <property type="entry name" value="Epimerase"/>
    <property type="match status" value="1"/>
</dbReference>
<dbReference type="SUPFAM" id="SSF51735">
    <property type="entry name" value="NAD(P)-binding Rossmann-fold domains"/>
    <property type="match status" value="1"/>
</dbReference>
<evidence type="ECO:0000313" key="12">
    <source>
        <dbReference type="EMBL" id="SHM26224.1"/>
    </source>
</evidence>
<dbReference type="FunCoup" id="A0A1M7HCM9">
    <property type="interactions" value="457"/>
</dbReference>
<dbReference type="InterPro" id="IPR001509">
    <property type="entry name" value="Epimerase_deHydtase"/>
</dbReference>
<dbReference type="Proteomes" id="UP000190911">
    <property type="component" value="Chromosome I"/>
</dbReference>
<dbReference type="Gene3D" id="3.40.50.720">
    <property type="entry name" value="NAD(P)-binding Rossmann-like Domain"/>
    <property type="match status" value="1"/>
</dbReference>
<evidence type="ECO:0000256" key="5">
    <source>
        <dbReference type="ARBA" id="ARBA00013189"/>
    </source>
</evidence>
<evidence type="ECO:0000256" key="8">
    <source>
        <dbReference type="ARBA" id="ARBA00023144"/>
    </source>
</evidence>
<proteinExistence type="inferred from homology"/>
<dbReference type="EC" id="5.1.3.2" evidence="5 10"/>
<name>A0A1M7HCM9_9GAMM</name>
<comment type="cofactor">
    <cofactor evidence="2 10">
        <name>NAD(+)</name>
        <dbReference type="ChEBI" id="CHEBI:57540"/>
    </cofactor>
</comment>
<evidence type="ECO:0000256" key="2">
    <source>
        <dbReference type="ARBA" id="ARBA00001911"/>
    </source>
</evidence>
<comment type="catalytic activity">
    <reaction evidence="1 10">
        <text>UDP-alpha-D-glucose = UDP-alpha-D-galactose</text>
        <dbReference type="Rhea" id="RHEA:22168"/>
        <dbReference type="ChEBI" id="CHEBI:58885"/>
        <dbReference type="ChEBI" id="CHEBI:66914"/>
        <dbReference type="EC" id="5.1.3.2"/>
    </reaction>
</comment>
<gene>
    <name evidence="12" type="ORF">SAMN05878437_2047</name>
</gene>
<dbReference type="Gene3D" id="3.90.25.10">
    <property type="entry name" value="UDP-galactose 4-epimerase, domain 1"/>
    <property type="match status" value="1"/>
</dbReference>
<dbReference type="GO" id="GO:0005829">
    <property type="term" value="C:cytosol"/>
    <property type="evidence" value="ECO:0007669"/>
    <property type="project" value="TreeGrafter"/>
</dbReference>
<evidence type="ECO:0000256" key="4">
    <source>
        <dbReference type="ARBA" id="ARBA00007637"/>
    </source>
</evidence>
<dbReference type="UniPathway" id="UPA00214"/>
<dbReference type="PRINTS" id="PR01713">
    <property type="entry name" value="NUCEPIMERASE"/>
</dbReference>
<keyword evidence="9 10" id="KW-0413">Isomerase</keyword>
<dbReference type="InParanoid" id="A0A1M7HCM9"/>
<organism evidence="12 13">
    <name type="scientific">Vreelandella subglaciescola</name>
    <dbReference type="NCBI Taxonomy" id="29571"/>
    <lineage>
        <taxon>Bacteria</taxon>
        <taxon>Pseudomonadati</taxon>
        <taxon>Pseudomonadota</taxon>
        <taxon>Gammaproteobacteria</taxon>
        <taxon>Oceanospirillales</taxon>
        <taxon>Halomonadaceae</taxon>
        <taxon>Vreelandella</taxon>
    </lineage>
</organism>
<dbReference type="RefSeq" id="WP_079553375.1">
    <property type="nucleotide sequence ID" value="NZ_LT670847.1"/>
</dbReference>
<dbReference type="CDD" id="cd05247">
    <property type="entry name" value="UDP_G4E_1_SDR_e"/>
    <property type="match status" value="1"/>
</dbReference>
<evidence type="ECO:0000256" key="9">
    <source>
        <dbReference type="ARBA" id="ARBA00023235"/>
    </source>
</evidence>
<comment type="subunit">
    <text evidence="10">Homodimer.</text>
</comment>
<dbReference type="STRING" id="29571.SAMN05878437_2047"/>
<dbReference type="PANTHER" id="PTHR43725">
    <property type="entry name" value="UDP-GLUCOSE 4-EPIMERASE"/>
    <property type="match status" value="1"/>
</dbReference>
<dbReference type="GO" id="GO:0006012">
    <property type="term" value="P:galactose metabolic process"/>
    <property type="evidence" value="ECO:0007669"/>
    <property type="project" value="UniProtKB-UniPathway"/>
</dbReference>
<feature type="domain" description="NAD-dependent epimerase/dehydratase" evidence="11">
    <location>
        <begin position="3"/>
        <end position="262"/>
    </location>
</feature>
<evidence type="ECO:0000256" key="6">
    <source>
        <dbReference type="ARBA" id="ARBA00018569"/>
    </source>
</evidence>
<accession>A0A1M7HCM9</accession>
<comment type="pathway">
    <text evidence="3 10">Carbohydrate metabolism; galactose metabolism.</text>
</comment>
<keyword evidence="10" id="KW-0119">Carbohydrate metabolism</keyword>
<dbReference type="GO" id="GO:0003978">
    <property type="term" value="F:UDP-glucose 4-epimerase activity"/>
    <property type="evidence" value="ECO:0007669"/>
    <property type="project" value="UniProtKB-UniRule"/>
</dbReference>
<dbReference type="NCBIfam" id="NF007956">
    <property type="entry name" value="PRK10675.1"/>
    <property type="match status" value="1"/>
</dbReference>
<dbReference type="InterPro" id="IPR005886">
    <property type="entry name" value="UDP_G4E"/>
</dbReference>
<dbReference type="PANTHER" id="PTHR43725:SF47">
    <property type="entry name" value="UDP-GLUCOSE 4-EPIMERASE"/>
    <property type="match status" value="1"/>
</dbReference>
<evidence type="ECO:0000256" key="1">
    <source>
        <dbReference type="ARBA" id="ARBA00000083"/>
    </source>
</evidence>
<evidence type="ECO:0000256" key="10">
    <source>
        <dbReference type="RuleBase" id="RU366046"/>
    </source>
</evidence>
<dbReference type="NCBIfam" id="TIGR01179">
    <property type="entry name" value="galE"/>
    <property type="match status" value="1"/>
</dbReference>
<evidence type="ECO:0000313" key="13">
    <source>
        <dbReference type="Proteomes" id="UP000190911"/>
    </source>
</evidence>
<dbReference type="EMBL" id="LT670847">
    <property type="protein sequence ID" value="SHM26224.1"/>
    <property type="molecule type" value="Genomic_DNA"/>
</dbReference>
<dbReference type="AlphaFoldDB" id="A0A1M7HCM9"/>
<keyword evidence="13" id="KW-1185">Reference proteome</keyword>
<protein>
    <recommendedName>
        <fullName evidence="6 10">UDP-glucose 4-epimerase</fullName>
        <ecNumber evidence="5 10">5.1.3.2</ecNumber>
    </recommendedName>
</protein>
<evidence type="ECO:0000259" key="11">
    <source>
        <dbReference type="Pfam" id="PF01370"/>
    </source>
</evidence>
<reference evidence="12 13" key="1">
    <citation type="submission" date="2016-11" db="EMBL/GenBank/DDBJ databases">
        <authorList>
            <person name="Jaros S."/>
            <person name="Januszkiewicz K."/>
            <person name="Wedrychowicz H."/>
        </authorList>
    </citation>
    <scope>NUCLEOTIDE SEQUENCE [LARGE SCALE GENOMIC DNA]</scope>
    <source>
        <strain evidence="12 13">ACAM 12</strain>
    </source>
</reference>
<dbReference type="OrthoDB" id="9803010at2"/>
<keyword evidence="8" id="KW-0299">Galactose metabolism</keyword>